<keyword evidence="1" id="KW-0812">Transmembrane</keyword>
<reference evidence="2 3" key="1">
    <citation type="submission" date="2019-07" db="EMBL/GenBank/DDBJ databases">
        <title>Sphingomonas alkalisoli sp. nov., isolated from rhizosphere soil of Suaedae salsa.</title>
        <authorList>
            <person name="Zhang H."/>
            <person name="Xu L."/>
            <person name="Zhang J.-X."/>
            <person name="Sun J.-Q."/>
        </authorList>
    </citation>
    <scope>NUCLEOTIDE SEQUENCE [LARGE SCALE GENOMIC DNA]</scope>
    <source>
        <strain evidence="2 3">XS-10</strain>
    </source>
</reference>
<dbReference type="KEGG" id="ssua:FPZ54_19525"/>
<evidence type="ECO:0000313" key="3">
    <source>
        <dbReference type="Proteomes" id="UP000318055"/>
    </source>
</evidence>
<dbReference type="Proteomes" id="UP000318055">
    <property type="component" value="Chromosome"/>
</dbReference>
<gene>
    <name evidence="2" type="ORF">FPZ54_19525</name>
</gene>
<feature type="transmembrane region" description="Helical" evidence="1">
    <location>
        <begin position="52"/>
        <end position="73"/>
    </location>
</feature>
<keyword evidence="3" id="KW-1185">Reference proteome</keyword>
<keyword evidence="1" id="KW-0472">Membrane</keyword>
<sequence>MSPYLWSMRSASVILFVVALIAFVATLAAAFPLFGEAGAMGSYPEMKPLSLLVGFGNACLAMAWPLFGAALLWRIDQWRDVKSQGAAE</sequence>
<organism evidence="2 3">
    <name type="scientific">Sphingomonas suaedae</name>
    <dbReference type="NCBI Taxonomy" id="2599297"/>
    <lineage>
        <taxon>Bacteria</taxon>
        <taxon>Pseudomonadati</taxon>
        <taxon>Pseudomonadota</taxon>
        <taxon>Alphaproteobacteria</taxon>
        <taxon>Sphingomonadales</taxon>
        <taxon>Sphingomonadaceae</taxon>
        <taxon>Sphingomonas</taxon>
    </lineage>
</organism>
<keyword evidence="1" id="KW-1133">Transmembrane helix</keyword>
<protein>
    <submittedName>
        <fullName evidence="2">Uncharacterized protein</fullName>
    </submittedName>
</protein>
<name>A0A518RKK7_9SPHN</name>
<evidence type="ECO:0000313" key="2">
    <source>
        <dbReference type="EMBL" id="QDX27987.1"/>
    </source>
</evidence>
<proteinExistence type="predicted"/>
<dbReference type="EMBL" id="CP042239">
    <property type="protein sequence ID" value="QDX27987.1"/>
    <property type="molecule type" value="Genomic_DNA"/>
</dbReference>
<accession>A0A518RKK7</accession>
<dbReference type="RefSeq" id="WP_145849459.1">
    <property type="nucleotide sequence ID" value="NZ_CP042239.1"/>
</dbReference>
<evidence type="ECO:0000256" key="1">
    <source>
        <dbReference type="SAM" id="Phobius"/>
    </source>
</evidence>
<dbReference type="AlphaFoldDB" id="A0A518RKK7"/>